<organism evidence="3 4">
    <name type="scientific">Moheibacter sediminis</name>
    <dbReference type="NCBI Taxonomy" id="1434700"/>
    <lineage>
        <taxon>Bacteria</taxon>
        <taxon>Pseudomonadati</taxon>
        <taxon>Bacteroidota</taxon>
        <taxon>Flavobacteriia</taxon>
        <taxon>Flavobacteriales</taxon>
        <taxon>Weeksellaceae</taxon>
        <taxon>Moheibacter</taxon>
    </lineage>
</organism>
<reference evidence="3 4" key="1">
    <citation type="submission" date="2017-04" db="EMBL/GenBank/DDBJ databases">
        <authorList>
            <person name="Afonso C.L."/>
            <person name="Miller P.J."/>
            <person name="Scott M.A."/>
            <person name="Spackman E."/>
            <person name="Goraichik I."/>
            <person name="Dimitrov K.M."/>
            <person name="Suarez D.L."/>
            <person name="Swayne D.E."/>
        </authorList>
    </citation>
    <scope>NUCLEOTIDE SEQUENCE [LARGE SCALE GENOMIC DNA]</scope>
    <source>
        <strain evidence="3 4">CGMCC 1.12708</strain>
    </source>
</reference>
<dbReference type="InterPro" id="IPR036388">
    <property type="entry name" value="WH-like_DNA-bd_sf"/>
</dbReference>
<dbReference type="InterPro" id="IPR016032">
    <property type="entry name" value="Sig_transdc_resp-reg_C-effctor"/>
</dbReference>
<keyword evidence="4" id="KW-1185">Reference proteome</keyword>
<gene>
    <name evidence="3" type="ORF">SAMN06296427_10196</name>
</gene>
<evidence type="ECO:0000256" key="1">
    <source>
        <dbReference type="SAM" id="Phobius"/>
    </source>
</evidence>
<evidence type="ECO:0000313" key="3">
    <source>
        <dbReference type="EMBL" id="SMC32566.1"/>
    </source>
</evidence>
<feature type="transmembrane region" description="Helical" evidence="1">
    <location>
        <begin position="317"/>
        <end position="336"/>
    </location>
</feature>
<keyword evidence="1" id="KW-1133">Transmembrane helix</keyword>
<feature type="signal peptide" evidence="2">
    <location>
        <begin position="1"/>
        <end position="18"/>
    </location>
</feature>
<dbReference type="GO" id="GO:0006355">
    <property type="term" value="P:regulation of DNA-templated transcription"/>
    <property type="evidence" value="ECO:0007669"/>
    <property type="project" value="InterPro"/>
</dbReference>
<keyword evidence="1" id="KW-0812">Transmembrane</keyword>
<keyword evidence="1" id="KW-0472">Membrane</keyword>
<name>A0A1W1Y8U8_9FLAO</name>
<accession>A0A1W1Y8U8</accession>
<dbReference type="AlphaFoldDB" id="A0A1W1Y8U8"/>
<dbReference type="OrthoDB" id="1274361at2"/>
<dbReference type="STRING" id="1434700.SAMN06296427_10196"/>
<proteinExistence type="predicted"/>
<dbReference type="SUPFAM" id="SSF46894">
    <property type="entry name" value="C-terminal effector domain of the bipartite response regulators"/>
    <property type="match status" value="1"/>
</dbReference>
<feature type="chain" id="PRO_5012754640" evidence="2">
    <location>
        <begin position="19"/>
        <end position="452"/>
    </location>
</feature>
<sequence length="452" mass="53524">MRVLILFIFFLTSTFSIAQENDPQKKLLKETQANHNNFNENPKKAFEKAVLFIKNAKKINAHKAELTAIMTQCKYYRNASDYEKFMEMTKKLEQKAKLYNEPIYEASAKVYQSEIYYHNSQPKKWRAALEYALKVLEKSPPDDSLTMLTRSNIYICLSNYHTDFETRIKYIKKSNENQYAKELYMGYSNLAVVFYKHNLDSAKHYALLSLKAKNAKSDYIFNNYMVLSKVALKEEKYQDVINYAKKAEEIKGYKDWYNIQLLYANVIDAYEKLNDQENLTKYKSKNDSLTILISQNQKKYLLRALNENEKPMFGKNAIIAFSVFVILLLIIFYFLLRKSLKRKNTISKESETNIWNYDYSKLVEILKNKDKSFMVHFDEAFPEFSKKLLELNPKIVQSEIEFCALLKLKIPTKDIAAYTNIEAKTVRNKKYRIRRKLNIPDGTDIYQWFHDF</sequence>
<protein>
    <submittedName>
        <fullName evidence="3">Regulatory protein, luxR family</fullName>
    </submittedName>
</protein>
<dbReference type="Gene3D" id="1.10.10.10">
    <property type="entry name" value="Winged helix-like DNA-binding domain superfamily/Winged helix DNA-binding domain"/>
    <property type="match status" value="1"/>
</dbReference>
<dbReference type="EMBL" id="FWXS01000001">
    <property type="protein sequence ID" value="SMC32566.1"/>
    <property type="molecule type" value="Genomic_DNA"/>
</dbReference>
<evidence type="ECO:0000256" key="2">
    <source>
        <dbReference type="SAM" id="SignalP"/>
    </source>
</evidence>
<dbReference type="GO" id="GO:0003677">
    <property type="term" value="F:DNA binding"/>
    <property type="evidence" value="ECO:0007669"/>
    <property type="project" value="InterPro"/>
</dbReference>
<dbReference type="RefSeq" id="WP_084015316.1">
    <property type="nucleotide sequence ID" value="NZ_FWXS01000001.1"/>
</dbReference>
<dbReference type="Proteomes" id="UP000192393">
    <property type="component" value="Unassembled WGS sequence"/>
</dbReference>
<evidence type="ECO:0000313" key="4">
    <source>
        <dbReference type="Proteomes" id="UP000192393"/>
    </source>
</evidence>
<keyword evidence="2" id="KW-0732">Signal</keyword>